<organism evidence="2 3">
    <name type="scientific">Vigna mungo</name>
    <name type="common">Black gram</name>
    <name type="synonym">Phaseolus mungo</name>
    <dbReference type="NCBI Taxonomy" id="3915"/>
    <lineage>
        <taxon>Eukaryota</taxon>
        <taxon>Viridiplantae</taxon>
        <taxon>Streptophyta</taxon>
        <taxon>Embryophyta</taxon>
        <taxon>Tracheophyta</taxon>
        <taxon>Spermatophyta</taxon>
        <taxon>Magnoliopsida</taxon>
        <taxon>eudicotyledons</taxon>
        <taxon>Gunneridae</taxon>
        <taxon>Pentapetalae</taxon>
        <taxon>rosids</taxon>
        <taxon>fabids</taxon>
        <taxon>Fabales</taxon>
        <taxon>Fabaceae</taxon>
        <taxon>Papilionoideae</taxon>
        <taxon>50 kb inversion clade</taxon>
        <taxon>NPAAA clade</taxon>
        <taxon>indigoferoid/millettioid clade</taxon>
        <taxon>Phaseoleae</taxon>
        <taxon>Vigna</taxon>
    </lineage>
</organism>
<feature type="region of interest" description="Disordered" evidence="1">
    <location>
        <begin position="9"/>
        <end position="44"/>
    </location>
</feature>
<keyword evidence="3" id="KW-1185">Reference proteome</keyword>
<evidence type="ECO:0000313" key="3">
    <source>
        <dbReference type="Proteomes" id="UP001374535"/>
    </source>
</evidence>
<dbReference type="AlphaFoldDB" id="A0AAQ3MZV7"/>
<gene>
    <name evidence="2" type="ORF">V8G54_026602</name>
</gene>
<protein>
    <submittedName>
        <fullName evidence="2">Uncharacterized protein</fullName>
    </submittedName>
</protein>
<evidence type="ECO:0000313" key="2">
    <source>
        <dbReference type="EMBL" id="WVZ00533.1"/>
    </source>
</evidence>
<dbReference type="EMBL" id="CP144693">
    <property type="protein sequence ID" value="WVZ00533.1"/>
    <property type="molecule type" value="Genomic_DNA"/>
</dbReference>
<name>A0AAQ3MZV7_VIGMU</name>
<reference evidence="2 3" key="1">
    <citation type="journal article" date="2023" name="Life. Sci Alliance">
        <title>Evolutionary insights into 3D genome organization and epigenetic landscape of Vigna mungo.</title>
        <authorList>
            <person name="Junaid A."/>
            <person name="Singh B."/>
            <person name="Bhatia S."/>
        </authorList>
    </citation>
    <scope>NUCLEOTIDE SEQUENCE [LARGE SCALE GENOMIC DNA]</scope>
    <source>
        <strain evidence="2">Urdbean</strain>
    </source>
</reference>
<sequence>MSIFLECFGSSSSTQVSDYVEGSSSELKSPSSEKPKRTPKSKGAPLVGVVGYQAHTVRDIVPWRADTINDIKRRVNGFNEQILNKAYEVFISIHDHTSSYAKDDFDFRINITVENGLRLANVSLDEPKQLLERKVPIAQGGVLKSSFFLYGGDTDRKGLVIILREKRCDEDEELPYMITVKHSFMASCNSHDVSVVAKIHSNGGDGDLNVEIEKPRKHPKGSC</sequence>
<proteinExistence type="predicted"/>
<dbReference type="Proteomes" id="UP001374535">
    <property type="component" value="Chromosome 8"/>
</dbReference>
<accession>A0AAQ3MZV7</accession>
<evidence type="ECO:0000256" key="1">
    <source>
        <dbReference type="SAM" id="MobiDB-lite"/>
    </source>
</evidence>